<evidence type="ECO:0000259" key="5">
    <source>
        <dbReference type="Pfam" id="PF10551"/>
    </source>
</evidence>
<name>A0A8S3VHJ3_MYTED</name>
<accession>A0A8S3VHJ3</accession>
<evidence type="ECO:0000256" key="1">
    <source>
        <dbReference type="ARBA" id="ARBA00022723"/>
    </source>
</evidence>
<keyword evidence="1" id="KW-0479">Metal-binding</keyword>
<dbReference type="EMBL" id="CAJPWZ010003328">
    <property type="protein sequence ID" value="CAG2257390.1"/>
    <property type="molecule type" value="Genomic_DNA"/>
</dbReference>
<evidence type="ECO:0000313" key="6">
    <source>
        <dbReference type="EMBL" id="CAG2257390.1"/>
    </source>
</evidence>
<dbReference type="PANTHER" id="PTHR47160">
    <property type="entry name" value="PUTATIVE-RELATED"/>
    <property type="match status" value="1"/>
</dbReference>
<evidence type="ECO:0000256" key="3">
    <source>
        <dbReference type="ARBA" id="ARBA00022833"/>
    </source>
</evidence>
<feature type="domain" description="MULE transposase" evidence="5">
    <location>
        <begin position="183"/>
        <end position="280"/>
    </location>
</feature>
<dbReference type="GO" id="GO:0008270">
    <property type="term" value="F:zinc ion binding"/>
    <property type="evidence" value="ECO:0007669"/>
    <property type="project" value="UniProtKB-KW"/>
</dbReference>
<organism evidence="6 7">
    <name type="scientific">Mytilus edulis</name>
    <name type="common">Blue mussel</name>
    <dbReference type="NCBI Taxonomy" id="6550"/>
    <lineage>
        <taxon>Eukaryota</taxon>
        <taxon>Metazoa</taxon>
        <taxon>Spiralia</taxon>
        <taxon>Lophotrochozoa</taxon>
        <taxon>Mollusca</taxon>
        <taxon>Bivalvia</taxon>
        <taxon>Autobranchia</taxon>
        <taxon>Pteriomorphia</taxon>
        <taxon>Mytilida</taxon>
        <taxon>Mytiloidea</taxon>
        <taxon>Mytilidae</taxon>
        <taxon>Mytilinae</taxon>
        <taxon>Mytilus</taxon>
    </lineage>
</organism>
<keyword evidence="3" id="KW-0862">Zinc</keyword>
<dbReference type="InterPro" id="IPR018289">
    <property type="entry name" value="MULE_transposase_dom"/>
</dbReference>
<evidence type="ECO:0000259" key="4">
    <source>
        <dbReference type="Pfam" id="PF04500"/>
    </source>
</evidence>
<reference evidence="6" key="1">
    <citation type="submission" date="2021-03" db="EMBL/GenBank/DDBJ databases">
        <authorList>
            <person name="Bekaert M."/>
        </authorList>
    </citation>
    <scope>NUCLEOTIDE SEQUENCE</scope>
</reference>
<evidence type="ECO:0000313" key="7">
    <source>
        <dbReference type="Proteomes" id="UP000683360"/>
    </source>
</evidence>
<dbReference type="Pfam" id="PF10551">
    <property type="entry name" value="MULE"/>
    <property type="match status" value="1"/>
</dbReference>
<protein>
    <recommendedName>
        <fullName evidence="8">MULE transposase domain-containing protein</fullName>
    </recommendedName>
</protein>
<sequence length="498" mass="56274">MEILQSNKGGSKLCYEGYIYTRHALRKTKQWWKCTLKSSLGCRGNLSTDLQHENPIPSQPHNHAPDDTSIQLAKVRSNMKQKALSTHNAPSQIFAECLSYTSHTVKAMLPAEDNCKRSIRRHRPILPSPSTLSELTIPSDFSTTVDEDPQPFLFYDNGTDSNSRVVAFATDDNLRLLAAADTIFMDGTFDTAPPLFKQIFTIRIPCSNSHITVVYGLLQKKSRQAYQSLFQAIADKINDLGLTVNFRKIVSDFEDGILRATAAVFGRNIEHQGCFYHLTQATWRKIQKLRLATHYMADAEFRLFCNMLDALAFLPTTLLEEGIAYIRSITPDEPAEAADLVDYFDATYVSGTYRQIHQLNANGQPQLTMRRVSPMFPPSVWSVHAATMESNPRTNNVCEGWNNKFYTLVGSSHPSIWTCIKWFQREHSTVATIVQQDAIGTQANRRLPQKFVILQKRLQNLCTDIVSGKKTVPEFLRGAAWNIRLSRKTTAVDLDNSM</sequence>
<evidence type="ECO:0000256" key="2">
    <source>
        <dbReference type="ARBA" id="ARBA00022771"/>
    </source>
</evidence>
<dbReference type="InterPro" id="IPR007588">
    <property type="entry name" value="Znf_FLYWCH"/>
</dbReference>
<comment type="caution">
    <text evidence="6">The sequence shown here is derived from an EMBL/GenBank/DDBJ whole genome shotgun (WGS) entry which is preliminary data.</text>
</comment>
<feature type="domain" description="FLYWCH-type" evidence="4">
    <location>
        <begin position="4"/>
        <end position="63"/>
    </location>
</feature>
<dbReference type="AlphaFoldDB" id="A0A8S3VHJ3"/>
<dbReference type="PANTHER" id="PTHR47160:SF10">
    <property type="entry name" value="MULE TRANSPOSASE DOMAIN-CONTAINING PROTEIN"/>
    <property type="match status" value="1"/>
</dbReference>
<keyword evidence="7" id="KW-1185">Reference proteome</keyword>
<dbReference type="Gene3D" id="2.20.25.240">
    <property type="match status" value="1"/>
</dbReference>
<evidence type="ECO:0008006" key="8">
    <source>
        <dbReference type="Google" id="ProtNLM"/>
    </source>
</evidence>
<dbReference type="OrthoDB" id="6149701at2759"/>
<dbReference type="Proteomes" id="UP000683360">
    <property type="component" value="Unassembled WGS sequence"/>
</dbReference>
<dbReference type="Pfam" id="PF04500">
    <property type="entry name" value="FLYWCH"/>
    <property type="match status" value="1"/>
</dbReference>
<proteinExistence type="predicted"/>
<keyword evidence="2" id="KW-0863">Zinc-finger</keyword>
<gene>
    <name evidence="6" type="ORF">MEDL_68669</name>
</gene>